<dbReference type="AlphaFoldDB" id="A0A8I5NX10"/>
<dbReference type="Ensembl" id="ENSPANT00000063867.1">
    <property type="protein sequence ID" value="ENSPANP00000059319.1"/>
    <property type="gene ID" value="ENSPANG00000043396.1"/>
</dbReference>
<keyword evidence="1" id="KW-1133">Transmembrane helix</keyword>
<reference evidence="2" key="2">
    <citation type="submission" date="2025-08" db="UniProtKB">
        <authorList>
            <consortium name="Ensembl"/>
        </authorList>
    </citation>
    <scope>IDENTIFICATION</scope>
</reference>
<feature type="transmembrane region" description="Helical" evidence="1">
    <location>
        <begin position="20"/>
        <end position="40"/>
    </location>
</feature>
<reference evidence="2 3" key="1">
    <citation type="submission" date="2012-03" db="EMBL/GenBank/DDBJ databases">
        <title>Whole Genome Assembly of Papio anubis.</title>
        <authorList>
            <person name="Liu Y.L."/>
            <person name="Abraham K.A."/>
            <person name="Akbar H.A."/>
            <person name="Ali S.A."/>
            <person name="Anosike U.A."/>
            <person name="Aqrawi P.A."/>
            <person name="Arias F.A."/>
            <person name="Attaway T.A."/>
            <person name="Awwad R.A."/>
            <person name="Babu C.B."/>
            <person name="Bandaranaike D.B."/>
            <person name="Battles P.B."/>
            <person name="Bell A.B."/>
            <person name="Beltran B.B."/>
            <person name="Berhane-Mersha D.B."/>
            <person name="Bess C.B."/>
            <person name="Bickham C.B."/>
            <person name="Bolden T.B."/>
            <person name="Carter K.C."/>
            <person name="Chau D.C."/>
            <person name="Chavez A.C."/>
            <person name="Clerc-Blankenburg K.C."/>
            <person name="Coyle M.C."/>
            <person name="Dao M.D."/>
            <person name="Davila M.L.D."/>
            <person name="Davy-Carroll L.D."/>
            <person name="Denson S.D."/>
            <person name="Dinh H.D."/>
            <person name="Fernandez S.F."/>
            <person name="Fernando P.F."/>
            <person name="Forbes L.F."/>
            <person name="Francis C.F."/>
            <person name="Francisco L.F."/>
            <person name="Fu Q.F."/>
            <person name="Garcia-Iii R.G."/>
            <person name="Garrett T.G."/>
            <person name="Gross S.G."/>
            <person name="Gubbala S.G."/>
            <person name="Hirani K.H."/>
            <person name="Hogues M.H."/>
            <person name="Hollins B.H."/>
            <person name="Jackson L.J."/>
            <person name="Javaid M.J."/>
            <person name="Jhangiani S.J."/>
            <person name="Johnson A.J."/>
            <person name="Johnson B.J."/>
            <person name="Jones J.J."/>
            <person name="Joshi V.J."/>
            <person name="Kalu J.K."/>
            <person name="Khan N.K."/>
            <person name="Korchina V.K."/>
            <person name="Kovar C.K."/>
            <person name="Lago L.L."/>
            <person name="Lara F.L."/>
            <person name="Le T.-K.L."/>
            <person name="Lee S.L."/>
            <person name="Legall-Iii F.L."/>
            <person name="Lemon S.L."/>
            <person name="Liu J.L."/>
            <person name="Liu Y.-S.L."/>
            <person name="Liyanage D.L."/>
            <person name="Lopez J.L."/>
            <person name="Lorensuhewa L.L."/>
            <person name="Mata R.M."/>
            <person name="Mathew T.M."/>
            <person name="Mercado C.M."/>
            <person name="Mercado I.M."/>
            <person name="Morales K.M."/>
            <person name="Morgan M.M."/>
            <person name="Munidasa M.M."/>
            <person name="Ngo D.N."/>
            <person name="Nguyen L.N."/>
            <person name="Nguyen T.N."/>
            <person name="Nguyen N.N."/>
            <person name="Obregon M.O."/>
            <person name="Okwuonu G.O."/>
            <person name="Ongeri F.O."/>
            <person name="Onwere C.O."/>
            <person name="Osifeso I.O."/>
            <person name="Parra A.P."/>
            <person name="Patil S.P."/>
            <person name="Perez A.P."/>
            <person name="Perez Y.P."/>
            <person name="Pham C.P."/>
            <person name="Pu L.-L.P."/>
            <person name="Puazo M.P."/>
            <person name="Quiroz J.Q."/>
            <person name="Rouhana J.R."/>
            <person name="Ruiz M.R."/>
            <person name="Ruiz S.-J.R."/>
            <person name="Saada N.S."/>
            <person name="Santibanez J.S."/>
            <person name="Scheel M.S."/>
            <person name="Schneider B.S."/>
            <person name="Simmons D.S."/>
            <person name="Sisson I.S."/>
            <person name="Tang L.-Y.T."/>
            <person name="Thornton R.T."/>
            <person name="Tisius J.T."/>
            <person name="Toledanes G.T."/>
            <person name="Trejos Z.T."/>
            <person name="Usmani K.U."/>
            <person name="Varghese R.V."/>
            <person name="Vattathil S.V."/>
            <person name="Vee V.V."/>
            <person name="Walker D.W."/>
            <person name="Weissenberger G.W."/>
            <person name="White C.W."/>
            <person name="Williams A.W."/>
            <person name="Woodworth J.W."/>
            <person name="Wright R.W."/>
            <person name="Zhu Y.Z."/>
            <person name="Han Y.H."/>
            <person name="Newsham I.N."/>
            <person name="Nazareth L.N."/>
            <person name="Worley K.W."/>
            <person name="Muzny D.M."/>
            <person name="Rogers J.R."/>
            <person name="Gibbs R.G."/>
        </authorList>
    </citation>
    <scope>NUCLEOTIDE SEQUENCE [LARGE SCALE GENOMIC DNA]</scope>
</reference>
<dbReference type="PANTHER" id="PTHR12138">
    <property type="entry name" value="PRIMATE-EXPANDED PROTEIN FAMILY"/>
    <property type="match status" value="1"/>
</dbReference>
<keyword evidence="1" id="KW-0812">Transmembrane</keyword>
<sequence length="144" mass="16779">MWYSSLLFKSSLISYLIKTFFVKVLKIFLRFIPIFNFLQLQTRSYFYILKLLLFPIFKLKIFLLVCIYFYSAFLSLFFFFFLRWSLALWPRLECSGAILAHCELHLPGSCHSPASAPRAAGTTGVSHCAQRGWWILNLSATLTL</sequence>
<dbReference type="PANTHER" id="PTHR12138:SF75">
    <property type="entry name" value="SECRETED PROTEIN"/>
    <property type="match status" value="1"/>
</dbReference>
<protein>
    <submittedName>
        <fullName evidence="2">Uncharacterized protein</fullName>
    </submittedName>
</protein>
<evidence type="ECO:0000313" key="2">
    <source>
        <dbReference type="Ensembl" id="ENSPANP00000059319.1"/>
    </source>
</evidence>
<dbReference type="Proteomes" id="UP000028761">
    <property type="component" value="Chromosome 6"/>
</dbReference>
<proteinExistence type="predicted"/>
<keyword evidence="1" id="KW-0472">Membrane</keyword>
<name>A0A8I5NX10_PAPAN</name>
<feature type="transmembrane region" description="Helical" evidence="1">
    <location>
        <begin position="61"/>
        <end position="82"/>
    </location>
</feature>
<evidence type="ECO:0000313" key="3">
    <source>
        <dbReference type="Proteomes" id="UP000028761"/>
    </source>
</evidence>
<evidence type="ECO:0000256" key="1">
    <source>
        <dbReference type="SAM" id="Phobius"/>
    </source>
</evidence>
<accession>A0A8I5NX10</accession>
<organism evidence="2 3">
    <name type="scientific">Papio anubis</name>
    <name type="common">Olive baboon</name>
    <dbReference type="NCBI Taxonomy" id="9555"/>
    <lineage>
        <taxon>Eukaryota</taxon>
        <taxon>Metazoa</taxon>
        <taxon>Chordata</taxon>
        <taxon>Craniata</taxon>
        <taxon>Vertebrata</taxon>
        <taxon>Euteleostomi</taxon>
        <taxon>Mammalia</taxon>
        <taxon>Eutheria</taxon>
        <taxon>Euarchontoglires</taxon>
        <taxon>Primates</taxon>
        <taxon>Haplorrhini</taxon>
        <taxon>Catarrhini</taxon>
        <taxon>Cercopithecidae</taxon>
        <taxon>Cercopithecinae</taxon>
        <taxon>Papio</taxon>
    </lineage>
</organism>
<dbReference type="GeneTree" id="ENSGT01150000286943"/>
<keyword evidence="3" id="KW-1185">Reference proteome</keyword>
<reference evidence="2" key="3">
    <citation type="submission" date="2025-09" db="UniProtKB">
        <authorList>
            <consortium name="Ensembl"/>
        </authorList>
    </citation>
    <scope>IDENTIFICATION</scope>
</reference>